<reference evidence="8 9" key="1">
    <citation type="submission" date="2019-03" db="EMBL/GenBank/DDBJ databases">
        <title>Single cell metagenomics reveals metabolic interactions within the superorganism composed of flagellate Streblomastix strix and complex community of Bacteroidetes bacteria on its surface.</title>
        <authorList>
            <person name="Treitli S.C."/>
            <person name="Kolisko M."/>
            <person name="Husnik F."/>
            <person name="Keeling P."/>
            <person name="Hampl V."/>
        </authorList>
    </citation>
    <scope>NUCLEOTIDE SEQUENCE [LARGE SCALE GENOMIC DNA]</scope>
    <source>
        <strain evidence="8">ST1C</strain>
    </source>
</reference>
<dbReference type="EMBL" id="SNRW01003143">
    <property type="protein sequence ID" value="KAA6390681.1"/>
    <property type="molecule type" value="Genomic_DNA"/>
</dbReference>
<dbReference type="GO" id="GO:0003677">
    <property type="term" value="F:DNA binding"/>
    <property type="evidence" value="ECO:0007669"/>
    <property type="project" value="InterPro"/>
</dbReference>
<feature type="domain" description="A20-type" evidence="6">
    <location>
        <begin position="8"/>
        <end position="42"/>
    </location>
</feature>
<dbReference type="Gene3D" id="1.20.5.4770">
    <property type="match status" value="1"/>
</dbReference>
<evidence type="ECO:0000256" key="2">
    <source>
        <dbReference type="ARBA" id="ARBA00022771"/>
    </source>
</evidence>
<comment type="caution">
    <text evidence="8">The sequence shown here is derived from an EMBL/GenBank/DDBJ whole genome shotgun (WGS) entry which is preliminary data.</text>
</comment>
<dbReference type="OrthoDB" id="428577at2759"/>
<feature type="region of interest" description="Disordered" evidence="5">
    <location>
        <begin position="138"/>
        <end position="197"/>
    </location>
</feature>
<evidence type="ECO:0000259" key="6">
    <source>
        <dbReference type="PROSITE" id="PS51036"/>
    </source>
</evidence>
<feature type="region of interest" description="Disordered" evidence="5">
    <location>
        <begin position="44"/>
        <end position="71"/>
    </location>
</feature>
<evidence type="ECO:0000313" key="9">
    <source>
        <dbReference type="Proteomes" id="UP000324800"/>
    </source>
</evidence>
<evidence type="ECO:0000256" key="5">
    <source>
        <dbReference type="SAM" id="MobiDB-lite"/>
    </source>
</evidence>
<dbReference type="PANTHER" id="PTHR10634">
    <property type="entry name" value="AN1-TYPE ZINC FINGER PROTEIN"/>
    <property type="match status" value="1"/>
</dbReference>
<dbReference type="SMART" id="SM00154">
    <property type="entry name" value="ZnF_AN1"/>
    <property type="match status" value="1"/>
</dbReference>
<dbReference type="Gene3D" id="4.10.240.30">
    <property type="match status" value="1"/>
</dbReference>
<feature type="domain" description="AN1-type" evidence="7">
    <location>
        <begin position="191"/>
        <end position="237"/>
    </location>
</feature>
<dbReference type="SMART" id="SM00259">
    <property type="entry name" value="ZnF_A20"/>
    <property type="match status" value="2"/>
</dbReference>
<sequence length="256" mass="28226">MSGTNPEKTDSNKCKNNCGFFGNANTDGYCSKCYKLIQNGSGNNASTRTNSTSPHSALATQSQTEQQNTQDAQTVFTQKQKIACKNNCGFYGTEEKEGYCSKCFRDIQIQRGDIQAPEQVPTQVHIVPIDQLIEFIRRSTSPPPVEQTNEQRRISPSSNVTTPPAPKQQTLSSRMVSQSPSSSASPSPSNTPSHNRCSSCRKKVGLLGYDCKCGNIYCATHKMPEDHNCQYDFKNDQDKNAVKANPKLEPDKISKV</sequence>
<feature type="compositionally biased region" description="Low complexity" evidence="5">
    <location>
        <begin position="172"/>
        <end position="193"/>
    </location>
</feature>
<evidence type="ECO:0000256" key="4">
    <source>
        <dbReference type="PROSITE-ProRule" id="PRU00449"/>
    </source>
</evidence>
<dbReference type="Pfam" id="PF01754">
    <property type="entry name" value="zf-A20"/>
    <property type="match status" value="2"/>
</dbReference>
<protein>
    <submittedName>
        <fullName evidence="8">Putative stress-associated protein 8</fullName>
    </submittedName>
</protein>
<evidence type="ECO:0000256" key="3">
    <source>
        <dbReference type="ARBA" id="ARBA00022833"/>
    </source>
</evidence>
<proteinExistence type="predicted"/>
<dbReference type="Gene3D" id="4.10.1110.10">
    <property type="entry name" value="AN1-like Zinc finger"/>
    <property type="match status" value="1"/>
</dbReference>
<keyword evidence="1" id="KW-0479">Metal-binding</keyword>
<dbReference type="Pfam" id="PF01428">
    <property type="entry name" value="zf-AN1"/>
    <property type="match status" value="1"/>
</dbReference>
<dbReference type="GO" id="GO:0008270">
    <property type="term" value="F:zinc ion binding"/>
    <property type="evidence" value="ECO:0007669"/>
    <property type="project" value="UniProtKB-KW"/>
</dbReference>
<dbReference type="SUPFAM" id="SSF57716">
    <property type="entry name" value="Glucocorticoid receptor-like (DNA-binding domain)"/>
    <property type="match status" value="2"/>
</dbReference>
<accession>A0A5J4W6W9</accession>
<dbReference type="InterPro" id="IPR002653">
    <property type="entry name" value="Znf_A20"/>
</dbReference>
<keyword evidence="2 4" id="KW-0863">Zinc-finger</keyword>
<feature type="domain" description="A20-type" evidence="6">
    <location>
        <begin position="78"/>
        <end position="112"/>
    </location>
</feature>
<evidence type="ECO:0000259" key="7">
    <source>
        <dbReference type="PROSITE" id="PS51039"/>
    </source>
</evidence>
<dbReference type="InterPro" id="IPR035896">
    <property type="entry name" value="AN1-like_Znf"/>
</dbReference>
<evidence type="ECO:0000256" key="1">
    <source>
        <dbReference type="ARBA" id="ARBA00022723"/>
    </source>
</evidence>
<dbReference type="Proteomes" id="UP000324800">
    <property type="component" value="Unassembled WGS sequence"/>
</dbReference>
<dbReference type="PROSITE" id="PS51039">
    <property type="entry name" value="ZF_AN1"/>
    <property type="match status" value="1"/>
</dbReference>
<name>A0A5J4W6W9_9EUKA</name>
<evidence type="ECO:0000313" key="8">
    <source>
        <dbReference type="EMBL" id="KAA6390681.1"/>
    </source>
</evidence>
<organism evidence="8 9">
    <name type="scientific">Streblomastix strix</name>
    <dbReference type="NCBI Taxonomy" id="222440"/>
    <lineage>
        <taxon>Eukaryota</taxon>
        <taxon>Metamonada</taxon>
        <taxon>Preaxostyla</taxon>
        <taxon>Oxymonadida</taxon>
        <taxon>Streblomastigidae</taxon>
        <taxon>Streblomastix</taxon>
    </lineage>
</organism>
<dbReference type="AlphaFoldDB" id="A0A5J4W6W9"/>
<dbReference type="InterPro" id="IPR050652">
    <property type="entry name" value="AN1_A20_ZnFinger"/>
</dbReference>
<dbReference type="SUPFAM" id="SSF118310">
    <property type="entry name" value="AN1-like Zinc finger"/>
    <property type="match status" value="1"/>
</dbReference>
<dbReference type="PROSITE" id="PS51036">
    <property type="entry name" value="ZF_A20"/>
    <property type="match status" value="2"/>
</dbReference>
<feature type="compositionally biased region" description="Polar residues" evidence="5">
    <location>
        <begin position="154"/>
        <end position="171"/>
    </location>
</feature>
<gene>
    <name evidence="8" type="ORF">EZS28_013794</name>
</gene>
<dbReference type="InterPro" id="IPR000058">
    <property type="entry name" value="Znf_AN1"/>
</dbReference>
<keyword evidence="3" id="KW-0862">Zinc</keyword>